<keyword evidence="2" id="KW-1185">Reference proteome</keyword>
<dbReference type="Proteomes" id="UP000024635">
    <property type="component" value="Unassembled WGS sequence"/>
</dbReference>
<comment type="caution">
    <text evidence="1">The sequence shown here is derived from an EMBL/GenBank/DDBJ whole genome shotgun (WGS) entry which is preliminary data.</text>
</comment>
<gene>
    <name evidence="1" type="primary">Acey_s0039.g144</name>
    <name evidence="1" type="ORF">Y032_0039g144</name>
</gene>
<reference evidence="2" key="1">
    <citation type="journal article" date="2015" name="Nat. Genet.">
        <title>The genome and transcriptome of the zoonotic hookworm Ancylostoma ceylanicum identify infection-specific gene families.</title>
        <authorList>
            <person name="Schwarz E.M."/>
            <person name="Hu Y."/>
            <person name="Antoshechkin I."/>
            <person name="Miller M.M."/>
            <person name="Sternberg P.W."/>
            <person name="Aroian R.V."/>
        </authorList>
    </citation>
    <scope>NUCLEOTIDE SEQUENCE</scope>
    <source>
        <strain evidence="2">HY135</strain>
    </source>
</reference>
<sequence>MLRNVWTSVVLLKHCSVFDVESQQRDTFVCGRVRLSQWNSLVVVPTNDPLAIPPNAKHCFLNMELRLWRRNPRISTSNPPALSYVIYVDHPLSFIGDQVAE</sequence>
<accession>A0A016UHW2</accession>
<name>A0A016UHW2_9BILA</name>
<dbReference type="AlphaFoldDB" id="A0A016UHW2"/>
<proteinExistence type="predicted"/>
<evidence type="ECO:0000313" key="2">
    <source>
        <dbReference type="Proteomes" id="UP000024635"/>
    </source>
</evidence>
<dbReference type="EMBL" id="JARK01001375">
    <property type="protein sequence ID" value="EYC14765.1"/>
    <property type="molecule type" value="Genomic_DNA"/>
</dbReference>
<protein>
    <submittedName>
        <fullName evidence="1">Uncharacterized protein</fullName>
    </submittedName>
</protein>
<evidence type="ECO:0000313" key="1">
    <source>
        <dbReference type="EMBL" id="EYC14765.1"/>
    </source>
</evidence>
<organism evidence="1 2">
    <name type="scientific">Ancylostoma ceylanicum</name>
    <dbReference type="NCBI Taxonomy" id="53326"/>
    <lineage>
        <taxon>Eukaryota</taxon>
        <taxon>Metazoa</taxon>
        <taxon>Ecdysozoa</taxon>
        <taxon>Nematoda</taxon>
        <taxon>Chromadorea</taxon>
        <taxon>Rhabditida</taxon>
        <taxon>Rhabditina</taxon>
        <taxon>Rhabditomorpha</taxon>
        <taxon>Strongyloidea</taxon>
        <taxon>Ancylostomatidae</taxon>
        <taxon>Ancylostomatinae</taxon>
        <taxon>Ancylostoma</taxon>
    </lineage>
</organism>